<protein>
    <submittedName>
        <fullName evidence="1">Uncharacterized protein</fullName>
    </submittedName>
</protein>
<reference evidence="1 2" key="1">
    <citation type="submission" date="2019-01" db="EMBL/GenBank/DDBJ databases">
        <title>Sequencing of cultivated peanut Arachis hypogaea provides insights into genome evolution and oil improvement.</title>
        <authorList>
            <person name="Chen X."/>
        </authorList>
    </citation>
    <scope>NUCLEOTIDE SEQUENCE [LARGE SCALE GENOMIC DNA]</scope>
    <source>
        <strain evidence="2">cv. Fuhuasheng</strain>
        <tissue evidence="1">Leaves</tissue>
    </source>
</reference>
<gene>
    <name evidence="1" type="ORF">Ahy_A02g005541</name>
</gene>
<dbReference type="EMBL" id="SDMP01000002">
    <property type="protein sequence ID" value="RYR71260.1"/>
    <property type="molecule type" value="Genomic_DNA"/>
</dbReference>
<name>A0A445E730_ARAHY</name>
<dbReference type="Proteomes" id="UP000289738">
    <property type="component" value="Chromosome A02"/>
</dbReference>
<keyword evidence="2" id="KW-1185">Reference proteome</keyword>
<comment type="caution">
    <text evidence="1">The sequence shown here is derived from an EMBL/GenBank/DDBJ whole genome shotgun (WGS) entry which is preliminary data.</text>
</comment>
<proteinExistence type="predicted"/>
<dbReference type="AlphaFoldDB" id="A0A445E730"/>
<organism evidence="1 2">
    <name type="scientific">Arachis hypogaea</name>
    <name type="common">Peanut</name>
    <dbReference type="NCBI Taxonomy" id="3818"/>
    <lineage>
        <taxon>Eukaryota</taxon>
        <taxon>Viridiplantae</taxon>
        <taxon>Streptophyta</taxon>
        <taxon>Embryophyta</taxon>
        <taxon>Tracheophyta</taxon>
        <taxon>Spermatophyta</taxon>
        <taxon>Magnoliopsida</taxon>
        <taxon>eudicotyledons</taxon>
        <taxon>Gunneridae</taxon>
        <taxon>Pentapetalae</taxon>
        <taxon>rosids</taxon>
        <taxon>fabids</taxon>
        <taxon>Fabales</taxon>
        <taxon>Fabaceae</taxon>
        <taxon>Papilionoideae</taxon>
        <taxon>50 kb inversion clade</taxon>
        <taxon>dalbergioids sensu lato</taxon>
        <taxon>Dalbergieae</taxon>
        <taxon>Pterocarpus clade</taxon>
        <taxon>Arachis</taxon>
    </lineage>
</organism>
<evidence type="ECO:0000313" key="2">
    <source>
        <dbReference type="Proteomes" id="UP000289738"/>
    </source>
</evidence>
<evidence type="ECO:0000313" key="1">
    <source>
        <dbReference type="EMBL" id="RYR71260.1"/>
    </source>
</evidence>
<accession>A0A445E730</accession>
<dbReference type="PANTHER" id="PTHR46993:SF6">
    <property type="entry name" value="MYB TRANSCRIPTION FACTOR"/>
    <property type="match status" value="1"/>
</dbReference>
<dbReference type="PANTHER" id="PTHR46993">
    <property type="entry name" value="MYB TRANSCRIPTION FACTOR"/>
    <property type="match status" value="1"/>
</dbReference>
<dbReference type="STRING" id="3818.A0A445E730"/>
<sequence length="294" mass="32725">MDPDISRWLAEFQLRSSAPDSVVADFLKSLNLSKPDNKLKKTLLLRILQSEITNASITEEALEVLEEIEAIDGNDAVPLLDFMRTAYCAIAVECTVKYLSATSDGVPSKEYLAAMARIWFGRVLKLEHSRSKLFSYELAQWMENIEAAVVDTEIYQRLAKLNTRYDAFSAVRVYLQKVWETMGPCFLDTLAEMTFKGMKKESASSVLLMEGVGLNGGHEGKEQLEERAEGSVDGTQEPAKGEKGMFYLVDFDVNGLSFLCCMCCLQIFCLLVISVQCTIVLDVLAFQAQIFGAG</sequence>